<dbReference type="InterPro" id="IPR017853">
    <property type="entry name" value="GH"/>
</dbReference>
<dbReference type="PANTHER" id="PTHR40079">
    <property type="entry name" value="MANNAN ENDO-1,4-BETA-MANNOSIDASE E-RELATED"/>
    <property type="match status" value="1"/>
</dbReference>
<dbReference type="Pfam" id="PF02156">
    <property type="entry name" value="Glyco_hydro_26"/>
    <property type="match status" value="1"/>
</dbReference>
<proteinExistence type="inferred from homology"/>
<evidence type="ECO:0000256" key="1">
    <source>
        <dbReference type="ARBA" id="ARBA00007754"/>
    </source>
</evidence>
<dbReference type="SUPFAM" id="SSF51445">
    <property type="entry name" value="(Trans)glycosidases"/>
    <property type="match status" value="1"/>
</dbReference>
<feature type="active site" description="Nucleophile" evidence="4">
    <location>
        <position position="322"/>
    </location>
</feature>
<name>A0ABS3N6C7_9BACI</name>
<sequence length="861" mass="96058">MNKAKKQVTTALLSILLLFSMAIPTFANHQESKPVLTKKQSPSYVDLVDQKATSQTKSLFAYLESVRGNSILFGHQHATTEGSTISVNDGTESEVNKAVGDFPAVYGWDTLSLEGKEKPGKWEGTQAENREALINVMRIAYEKGGVLNLSAHMPNFVTGGSFYDTTGNVVTHILPGGNKNQEFNEYLDMIANFANNLKDNQGNAIPVVFRPFHEQNGSWFWWGAAFTTPAQYKEIYRYTVEYLRDKKQVRNFLYAFSPGSPFNNDEAKYLTTYPGDEYVDILGFDTYNNGEGTELWLKQVVEDAKLISKIADSKGKVAAFTEFGYSNMKVSGNPDTEWFTRLLNALKSDPDAKRMAYMLTWANFSAEGSFTPFRDHPTYGNHELLDDFIAYYNDSYTGFNREVSGAYDIEVKTIKEDGIIHTASPTDKATIKNATTTIRVRAVDSSVSKVAYSVEGSDKEYTLKFNAKENYYMADWQPKASQNGKTVQITVKAYLGNKVVYEEPISVNVEARDVVAKTYDFDSSVAGMTSEGTYPESISMELSHDKKTLKNGTVRLAVNIPDASQTWQELKLKMENLELTNVNKLKYDVYLPIEGNESATIQGVATVPPNSSEKYGMGQSKRLADLEKVKIGNDVYGKYTAEIDLSTAEKLEAATELGLSIVTSNLNYQGPIFVDHVQLLNDYKEPVLDPLVVDEFEVYNGSNAKLDEKYTVASQGDPINLSLDQNHKYSGDYGLKYEYNLGGSCYGGVTKILGGVDWSEQNTLQFWYTPDGNDQKLVIQVKANDVSFEAYPTLASDEPQLIQIPFNTFVVAPWDTSHIGEKLDAVNAKKVQEFSIYVNAKELGTTLSSVLYFDDIRVITK</sequence>
<keyword evidence="8" id="KW-1185">Reference proteome</keyword>
<dbReference type="RefSeq" id="WP_207980666.1">
    <property type="nucleotide sequence ID" value="NZ_JAGDEL010000016.1"/>
</dbReference>
<dbReference type="InterPro" id="IPR000805">
    <property type="entry name" value="Glyco_hydro_26"/>
</dbReference>
<reference evidence="7 8" key="1">
    <citation type="submission" date="2021-03" db="EMBL/GenBank/DDBJ databases">
        <title>Whole genome sequence of Metabacillus bambusae BG109.</title>
        <authorList>
            <person name="Jeong J.W."/>
        </authorList>
    </citation>
    <scope>NUCLEOTIDE SEQUENCE [LARGE SCALE GENOMIC DNA]</scope>
    <source>
        <strain evidence="7 8">BG109</strain>
    </source>
</reference>
<dbReference type="SUPFAM" id="SSF49785">
    <property type="entry name" value="Galactose-binding domain-like"/>
    <property type="match status" value="2"/>
</dbReference>
<protein>
    <submittedName>
        <fullName evidence="7">Peptidase</fullName>
    </submittedName>
</protein>
<evidence type="ECO:0000313" key="7">
    <source>
        <dbReference type="EMBL" id="MBO1513718.1"/>
    </source>
</evidence>
<keyword evidence="5" id="KW-0732">Signal</keyword>
<comment type="caution">
    <text evidence="7">The sequence shown here is derived from an EMBL/GenBank/DDBJ whole genome shotgun (WGS) entry which is preliminary data.</text>
</comment>
<dbReference type="Gene3D" id="2.60.120.260">
    <property type="entry name" value="Galactose-binding domain-like"/>
    <property type="match status" value="1"/>
</dbReference>
<dbReference type="PROSITE" id="PS51764">
    <property type="entry name" value="GH26"/>
    <property type="match status" value="1"/>
</dbReference>
<dbReference type="PANTHER" id="PTHR40079:SF4">
    <property type="entry name" value="GH26 DOMAIN-CONTAINING PROTEIN-RELATED"/>
    <property type="match status" value="1"/>
</dbReference>
<accession>A0ABS3N6C7</accession>
<evidence type="ECO:0000259" key="6">
    <source>
        <dbReference type="PROSITE" id="PS51764"/>
    </source>
</evidence>
<dbReference type="InterPro" id="IPR008979">
    <property type="entry name" value="Galactose-bd-like_sf"/>
</dbReference>
<dbReference type="Proteomes" id="UP000663981">
    <property type="component" value="Unassembled WGS sequence"/>
</dbReference>
<dbReference type="PRINTS" id="PR00739">
    <property type="entry name" value="GLHYDRLASE26"/>
</dbReference>
<evidence type="ECO:0000256" key="4">
    <source>
        <dbReference type="PROSITE-ProRule" id="PRU01100"/>
    </source>
</evidence>
<keyword evidence="2 4" id="KW-0378">Hydrolase</keyword>
<keyword evidence="3 4" id="KW-0326">Glycosidase</keyword>
<dbReference type="InterPro" id="IPR022790">
    <property type="entry name" value="GH26_dom"/>
</dbReference>
<feature type="domain" description="GH26" evidence="6">
    <location>
        <begin position="54"/>
        <end position="401"/>
    </location>
</feature>
<dbReference type="InterPro" id="IPR015295">
    <property type="entry name" value="CBM27"/>
</dbReference>
<comment type="similarity">
    <text evidence="1 4">Belongs to the glycosyl hydrolase 26 family.</text>
</comment>
<gene>
    <name evidence="7" type="ORF">I7822_19025</name>
</gene>
<evidence type="ECO:0000256" key="5">
    <source>
        <dbReference type="SAM" id="SignalP"/>
    </source>
</evidence>
<dbReference type="Gene3D" id="2.60.120.430">
    <property type="entry name" value="Galactose-binding lectin"/>
    <property type="match status" value="1"/>
</dbReference>
<feature type="active site" description="Proton donor" evidence="4">
    <location>
        <position position="214"/>
    </location>
</feature>
<evidence type="ECO:0000256" key="2">
    <source>
        <dbReference type="ARBA" id="ARBA00022801"/>
    </source>
</evidence>
<organism evidence="7 8">
    <name type="scientific">Metabacillus bambusae</name>
    <dbReference type="NCBI Taxonomy" id="2795218"/>
    <lineage>
        <taxon>Bacteria</taxon>
        <taxon>Bacillati</taxon>
        <taxon>Bacillota</taxon>
        <taxon>Bacilli</taxon>
        <taxon>Bacillales</taxon>
        <taxon>Bacillaceae</taxon>
        <taxon>Metabacillus</taxon>
    </lineage>
</organism>
<dbReference type="EMBL" id="JAGDEL010000016">
    <property type="protein sequence ID" value="MBO1513718.1"/>
    <property type="molecule type" value="Genomic_DNA"/>
</dbReference>
<feature type="chain" id="PRO_5046188641" evidence="5">
    <location>
        <begin position="28"/>
        <end position="861"/>
    </location>
</feature>
<dbReference type="Pfam" id="PF09212">
    <property type="entry name" value="CBM27"/>
    <property type="match status" value="1"/>
</dbReference>
<dbReference type="Gene3D" id="3.20.20.80">
    <property type="entry name" value="Glycosidases"/>
    <property type="match status" value="1"/>
</dbReference>
<evidence type="ECO:0000313" key="8">
    <source>
        <dbReference type="Proteomes" id="UP000663981"/>
    </source>
</evidence>
<evidence type="ECO:0000256" key="3">
    <source>
        <dbReference type="ARBA" id="ARBA00023295"/>
    </source>
</evidence>
<feature type="signal peptide" evidence="5">
    <location>
        <begin position="1"/>
        <end position="27"/>
    </location>
</feature>